<dbReference type="GO" id="GO:0005615">
    <property type="term" value="C:extracellular space"/>
    <property type="evidence" value="ECO:0007669"/>
    <property type="project" value="TreeGrafter"/>
</dbReference>
<dbReference type="GO" id="GO:0004869">
    <property type="term" value="F:cysteine-type endopeptidase inhibitor activity"/>
    <property type="evidence" value="ECO:0007669"/>
    <property type="project" value="InterPro"/>
</dbReference>
<dbReference type="SMART" id="SM00043">
    <property type="entry name" value="CY"/>
    <property type="match status" value="1"/>
</dbReference>
<dbReference type="InterPro" id="IPR018073">
    <property type="entry name" value="Prot_inh_cystat_CS"/>
</dbReference>
<organism evidence="5 6">
    <name type="scientific">Merluccius polli</name>
    <name type="common">Benguela hake</name>
    <name type="synonym">Merluccius cadenati</name>
    <dbReference type="NCBI Taxonomy" id="89951"/>
    <lineage>
        <taxon>Eukaryota</taxon>
        <taxon>Metazoa</taxon>
        <taxon>Chordata</taxon>
        <taxon>Craniata</taxon>
        <taxon>Vertebrata</taxon>
        <taxon>Euteleostomi</taxon>
        <taxon>Actinopterygii</taxon>
        <taxon>Neopterygii</taxon>
        <taxon>Teleostei</taxon>
        <taxon>Neoteleostei</taxon>
        <taxon>Acanthomorphata</taxon>
        <taxon>Zeiogadaria</taxon>
        <taxon>Gadariae</taxon>
        <taxon>Gadiformes</taxon>
        <taxon>Gadoidei</taxon>
        <taxon>Merlucciidae</taxon>
        <taxon>Merluccius</taxon>
    </lineage>
</organism>
<dbReference type="InterPro" id="IPR000010">
    <property type="entry name" value="Cystatin_dom"/>
</dbReference>
<evidence type="ECO:0000313" key="5">
    <source>
        <dbReference type="EMBL" id="KAK0140645.1"/>
    </source>
</evidence>
<evidence type="ECO:0000256" key="2">
    <source>
        <dbReference type="ARBA" id="ARBA00023157"/>
    </source>
</evidence>
<dbReference type="Pfam" id="PF00031">
    <property type="entry name" value="Cystatin"/>
    <property type="match status" value="1"/>
</dbReference>
<evidence type="ECO:0000313" key="6">
    <source>
        <dbReference type="Proteomes" id="UP001174136"/>
    </source>
</evidence>
<dbReference type="SUPFAM" id="SSF54403">
    <property type="entry name" value="Cystatin/monellin"/>
    <property type="match status" value="1"/>
</dbReference>
<gene>
    <name evidence="5" type="primary">CYT_1</name>
    <name evidence="5" type="ORF">N1851_022367</name>
</gene>
<dbReference type="InterPro" id="IPR046350">
    <property type="entry name" value="Cystatin_sf"/>
</dbReference>
<name>A0AA47NX90_MERPO</name>
<dbReference type="PANTHER" id="PTHR46186:SF12">
    <property type="entry name" value="CYSTATIN C (AMYLOID ANGIOPATHY AND CEREBRAL HEMORRHAGE)-RELATED"/>
    <property type="match status" value="1"/>
</dbReference>
<evidence type="ECO:0000256" key="1">
    <source>
        <dbReference type="ARBA" id="ARBA00009403"/>
    </source>
</evidence>
<dbReference type="AlphaFoldDB" id="A0AA47NX90"/>
<dbReference type="GO" id="GO:0005737">
    <property type="term" value="C:cytoplasm"/>
    <property type="evidence" value="ECO:0007669"/>
    <property type="project" value="TreeGrafter"/>
</dbReference>
<comment type="caution">
    <text evidence="5">The sequence shown here is derived from an EMBL/GenBank/DDBJ whole genome shotgun (WGS) entry which is preliminary data.</text>
</comment>
<dbReference type="PANTHER" id="PTHR46186">
    <property type="entry name" value="CYSTATIN"/>
    <property type="match status" value="1"/>
</dbReference>
<proteinExistence type="inferred from homology"/>
<dbReference type="EMBL" id="JAOPHQ010004040">
    <property type="protein sequence ID" value="KAK0140645.1"/>
    <property type="molecule type" value="Genomic_DNA"/>
</dbReference>
<feature type="chain" id="PRO_5041240213" evidence="3">
    <location>
        <begin position="20"/>
        <end position="128"/>
    </location>
</feature>
<dbReference type="CDD" id="cd00042">
    <property type="entry name" value="CY"/>
    <property type="match status" value="1"/>
</dbReference>
<keyword evidence="2" id="KW-1015">Disulfide bond</keyword>
<comment type="similarity">
    <text evidence="1">Belongs to the cystatin family.</text>
</comment>
<evidence type="ECO:0000259" key="4">
    <source>
        <dbReference type="SMART" id="SM00043"/>
    </source>
</evidence>
<dbReference type="FunFam" id="3.10.450.10:FF:000004">
    <property type="entry name" value="Cystatin C"/>
    <property type="match status" value="1"/>
</dbReference>
<sequence>MIWKACFLVAALAAGTGLAVMTGGYSAAKITDQSVQDAMQFALVKHNEGNNDMFLRQVARVIKVEKQVVSGMNYRITVDLGKTACRKGGVETECPIHEDPQLAQSYRCTFVVYRHWSGTTSLTSTNCA</sequence>
<keyword evidence="6" id="KW-1185">Reference proteome</keyword>
<keyword evidence="3" id="KW-0732">Signal</keyword>
<feature type="signal peptide" evidence="3">
    <location>
        <begin position="1"/>
        <end position="19"/>
    </location>
</feature>
<protein>
    <submittedName>
        <fullName evidence="5">Cystatin</fullName>
    </submittedName>
</protein>
<evidence type="ECO:0000256" key="3">
    <source>
        <dbReference type="SAM" id="SignalP"/>
    </source>
</evidence>
<dbReference type="PROSITE" id="PS00287">
    <property type="entry name" value="CYSTATIN"/>
    <property type="match status" value="1"/>
</dbReference>
<dbReference type="GO" id="GO:0031982">
    <property type="term" value="C:vesicle"/>
    <property type="evidence" value="ECO:0007669"/>
    <property type="project" value="TreeGrafter"/>
</dbReference>
<accession>A0AA47NX90</accession>
<reference evidence="5" key="1">
    <citation type="journal article" date="2023" name="Front. Mar. Sci.">
        <title>A new Merluccius polli reference genome to investigate the effects of global change in West African waters.</title>
        <authorList>
            <person name="Mateo J.L."/>
            <person name="Blanco-Fernandez C."/>
            <person name="Garcia-Vazquez E."/>
            <person name="Machado-Schiaffino G."/>
        </authorList>
    </citation>
    <scope>NUCLEOTIDE SEQUENCE</scope>
    <source>
        <strain evidence="5">C29</strain>
        <tissue evidence="5">Fin</tissue>
    </source>
</reference>
<dbReference type="Proteomes" id="UP001174136">
    <property type="component" value="Unassembled WGS sequence"/>
</dbReference>
<dbReference type="Gene3D" id="3.10.450.10">
    <property type="match status" value="1"/>
</dbReference>
<feature type="domain" description="Cystatin" evidence="4">
    <location>
        <begin position="20"/>
        <end position="128"/>
    </location>
</feature>